<sequence>MTGMLSTAGGWKEKGIEAWAAGAMLHLAEHHRGKSSLPWLGLKQGYALCRAASPLLRGKWGFAPAIPRQFHVGVIGKMISQYYLSGQELAPQTQ</sequence>
<gene>
    <name evidence="1" type="ORF">K3G42_006249</name>
</gene>
<dbReference type="EMBL" id="CM037614">
    <property type="protein sequence ID" value="KAH8015618.1"/>
    <property type="molecule type" value="Genomic_DNA"/>
</dbReference>
<comment type="caution">
    <text evidence="1">The sequence shown here is derived from an EMBL/GenBank/DDBJ whole genome shotgun (WGS) entry which is preliminary data.</text>
</comment>
<proteinExistence type="predicted"/>
<dbReference type="Proteomes" id="UP000827872">
    <property type="component" value="Linkage Group LG01"/>
</dbReference>
<evidence type="ECO:0000313" key="1">
    <source>
        <dbReference type="EMBL" id="KAH8015618.1"/>
    </source>
</evidence>
<evidence type="ECO:0000313" key="2">
    <source>
        <dbReference type="Proteomes" id="UP000827872"/>
    </source>
</evidence>
<reference evidence="1" key="1">
    <citation type="submission" date="2021-08" db="EMBL/GenBank/DDBJ databases">
        <title>The first chromosome-level gecko genome reveals the dynamic sex chromosomes of Neotropical dwarf geckos (Sphaerodactylidae: Sphaerodactylus).</title>
        <authorList>
            <person name="Pinto B.J."/>
            <person name="Keating S.E."/>
            <person name="Gamble T."/>
        </authorList>
    </citation>
    <scope>NUCLEOTIDE SEQUENCE</scope>
    <source>
        <strain evidence="1">TG3544</strain>
    </source>
</reference>
<accession>A0ACB8G7G4</accession>
<organism evidence="1 2">
    <name type="scientific">Sphaerodactylus townsendi</name>
    <dbReference type="NCBI Taxonomy" id="933632"/>
    <lineage>
        <taxon>Eukaryota</taxon>
        <taxon>Metazoa</taxon>
        <taxon>Chordata</taxon>
        <taxon>Craniata</taxon>
        <taxon>Vertebrata</taxon>
        <taxon>Euteleostomi</taxon>
        <taxon>Lepidosauria</taxon>
        <taxon>Squamata</taxon>
        <taxon>Bifurcata</taxon>
        <taxon>Gekkota</taxon>
        <taxon>Sphaerodactylidae</taxon>
        <taxon>Sphaerodactylus</taxon>
    </lineage>
</organism>
<protein>
    <submittedName>
        <fullName evidence="1">Uncharacterized protein</fullName>
    </submittedName>
</protein>
<keyword evidence="2" id="KW-1185">Reference proteome</keyword>
<name>A0ACB8G7G4_9SAUR</name>